<dbReference type="HOGENOM" id="CLU_1785331_0_0_5"/>
<gene>
    <name evidence="2" type="ORF">RGR602_PC00568</name>
</gene>
<feature type="region of interest" description="Disordered" evidence="1">
    <location>
        <begin position="85"/>
        <end position="108"/>
    </location>
</feature>
<dbReference type="AlphaFoldDB" id="A0A0B4XDC3"/>
<dbReference type="KEGG" id="rga:RGR602_PC00568"/>
<proteinExistence type="predicted"/>
<accession>A0A0B4XDC3</accession>
<dbReference type="Proteomes" id="UP000031368">
    <property type="component" value="Plasmid pRgalR602c"/>
</dbReference>
<name>A0A0B4XDC3_9HYPH</name>
<evidence type="ECO:0000256" key="1">
    <source>
        <dbReference type="SAM" id="MobiDB-lite"/>
    </source>
</evidence>
<organism evidence="2 3">
    <name type="scientific">Rhizobium gallicum bv. gallicum R602sp</name>
    <dbReference type="NCBI Taxonomy" id="1041138"/>
    <lineage>
        <taxon>Bacteria</taxon>
        <taxon>Pseudomonadati</taxon>
        <taxon>Pseudomonadota</taxon>
        <taxon>Alphaproteobacteria</taxon>
        <taxon>Hyphomicrobiales</taxon>
        <taxon>Rhizobiaceae</taxon>
        <taxon>Rhizobium/Agrobacterium group</taxon>
        <taxon>Rhizobium</taxon>
    </lineage>
</organism>
<evidence type="ECO:0000313" key="2">
    <source>
        <dbReference type="EMBL" id="AJD44608.1"/>
    </source>
</evidence>
<protein>
    <submittedName>
        <fullName evidence="2">Uncharacterized protein</fullName>
    </submittedName>
</protein>
<dbReference type="EMBL" id="CP006880">
    <property type="protein sequence ID" value="AJD44608.1"/>
    <property type="molecule type" value="Genomic_DNA"/>
</dbReference>
<sequence>MSVSLAFGNRTCGGRQFRSALISANGSTVSPALTRPSRLLVSSLSGTIWCVGSSRLTEIEPSRHYGSRFVIARRITLGESMPPLSSRRIADRQHHRLRRPRSRHHPPAHDLTARLAETTPAGMRPCCSIWCLQDRTAVPISIAGA</sequence>
<evidence type="ECO:0000313" key="3">
    <source>
        <dbReference type="Proteomes" id="UP000031368"/>
    </source>
</evidence>
<reference evidence="2 3" key="1">
    <citation type="submission" date="2013-11" db="EMBL/GenBank/DDBJ databases">
        <title>Complete genome sequence of Rhizobium gallicum bv. gallicum R602.</title>
        <authorList>
            <person name="Bustos P."/>
            <person name="Santamaria R.I."/>
            <person name="Lozano L."/>
            <person name="Acosta J.L."/>
            <person name="Ormeno-Orrillo E."/>
            <person name="Rogel M.A."/>
            <person name="Romero D."/>
            <person name="Cevallos M.A."/>
            <person name="Martinez-Romero E."/>
            <person name="Gonzalez V."/>
        </authorList>
    </citation>
    <scope>NUCLEOTIDE SEQUENCE [LARGE SCALE GENOMIC DNA]</scope>
    <source>
        <strain evidence="2 3">R602</strain>
        <plasmid evidence="2 3">pRgalR602c</plasmid>
    </source>
</reference>
<geneLocation type="plasmid" evidence="2 3">
    <name>pRgalR602c</name>
</geneLocation>
<feature type="compositionally biased region" description="Basic residues" evidence="1">
    <location>
        <begin position="93"/>
        <end position="106"/>
    </location>
</feature>
<keyword evidence="3" id="KW-1185">Reference proteome</keyword>
<keyword evidence="2" id="KW-0614">Plasmid</keyword>